<dbReference type="EMBL" id="JAQQXR010000001">
    <property type="protein sequence ID" value="MDC8756577.1"/>
    <property type="molecule type" value="Genomic_DNA"/>
</dbReference>
<evidence type="ECO:0000313" key="1">
    <source>
        <dbReference type="EMBL" id="MDC8756577.1"/>
    </source>
</evidence>
<keyword evidence="2" id="KW-1185">Reference proteome</keyword>
<protein>
    <submittedName>
        <fullName evidence="1">Type VI secretion system baseplate subunit TssF</fullName>
    </submittedName>
</protein>
<comment type="caution">
    <text evidence="1">The sequence shown here is derived from an EMBL/GenBank/DDBJ whole genome shotgun (WGS) entry which is preliminary data.</text>
</comment>
<accession>A0ABT5JV06</accession>
<evidence type="ECO:0000313" key="2">
    <source>
        <dbReference type="Proteomes" id="UP001221208"/>
    </source>
</evidence>
<dbReference type="InterPro" id="IPR010272">
    <property type="entry name" value="T6SS_TssF"/>
</dbReference>
<sequence>MQLLPPHVGCARTALWHVGGAVPPFSEALADLLRERCPRRLPPCSIARVDGAVAAIGRGAQLTALPGRGAASRYRTVYDVAQAPVALAQACFSAAAAAPASVRLPPDAGASVSLVIDASAAAPALDRFALRPLRVFIDGAPAFCAALRDALFMRAACAYVEAAGSGHWSLLDRLPFSAVGFRDGEALGAAADAGFPAARLLGEYLVCPEKFNFFDLDLATLVKYLPPGGRRLTLHVALSGLAPDSDGARLLAPLSADNLLLACTPVVALPGACASPIRVRHAAAGGARGACDLCHSNAGQEGAAWAEILTLYELPEPALWSHFVAAIESLEHWPVSAWLRDRRGRLLLQGVAVRVRVNEAAVAVGGVHVFAQLVEHFLGRYVQAGSFVQLFVVSESSGAMLLRRPPRNGDADLLASIGGALCK</sequence>
<dbReference type="PANTHER" id="PTHR35370:SF1">
    <property type="entry name" value="TYPE VI SECRETION SYSTEM COMPONENT TSSF1"/>
    <property type="match status" value="1"/>
</dbReference>
<name>A0ABT5JV06_9BURK</name>
<dbReference type="PANTHER" id="PTHR35370">
    <property type="entry name" value="CYTOPLASMIC PROTEIN-RELATED-RELATED"/>
    <property type="match status" value="1"/>
</dbReference>
<proteinExistence type="predicted"/>
<dbReference type="RefSeq" id="WP_273669213.1">
    <property type="nucleotide sequence ID" value="NZ_JAQQXR010000001.1"/>
</dbReference>
<dbReference type="Pfam" id="PF05947">
    <property type="entry name" value="T6SS_TssF"/>
    <property type="match status" value="2"/>
</dbReference>
<dbReference type="Proteomes" id="UP001221208">
    <property type="component" value="Unassembled WGS sequence"/>
</dbReference>
<reference evidence="1 2" key="1">
    <citation type="submission" date="2022-10" db="EMBL/GenBank/DDBJ databases">
        <title>Janthinobacterium sp. hw3 Genome sequencing.</title>
        <authorList>
            <person name="Park S."/>
        </authorList>
    </citation>
    <scope>NUCLEOTIDE SEQUENCE [LARGE SCALE GENOMIC DNA]</scope>
    <source>
        <strain evidence="2">hw3</strain>
    </source>
</reference>
<organism evidence="1 2">
    <name type="scientific">Janthinobacterium fluminis</name>
    <dbReference type="NCBI Taxonomy" id="2987524"/>
    <lineage>
        <taxon>Bacteria</taxon>
        <taxon>Pseudomonadati</taxon>
        <taxon>Pseudomonadota</taxon>
        <taxon>Betaproteobacteria</taxon>
        <taxon>Burkholderiales</taxon>
        <taxon>Oxalobacteraceae</taxon>
        <taxon>Janthinobacterium</taxon>
    </lineage>
</organism>
<gene>
    <name evidence="1" type="ORF">OIK44_03115</name>
</gene>